<dbReference type="InterPro" id="IPR043130">
    <property type="entry name" value="CDP-OH_PTrfase_TM_dom"/>
</dbReference>
<dbReference type="Proteomes" id="UP000831817">
    <property type="component" value="Chromosome"/>
</dbReference>
<feature type="transmembrane region" description="Helical" evidence="11">
    <location>
        <begin position="199"/>
        <end position="218"/>
    </location>
</feature>
<feature type="transmembrane region" description="Helical" evidence="11">
    <location>
        <begin position="153"/>
        <end position="170"/>
    </location>
</feature>
<organism evidence="12 13">
    <name type="scientific">Methanothermobacter tenebrarum</name>
    <dbReference type="NCBI Taxonomy" id="680118"/>
    <lineage>
        <taxon>Archaea</taxon>
        <taxon>Methanobacteriati</taxon>
        <taxon>Methanobacteriota</taxon>
        <taxon>Methanomada group</taxon>
        <taxon>Methanobacteria</taxon>
        <taxon>Methanobacteriales</taxon>
        <taxon>Methanobacteriaceae</taxon>
        <taxon>Methanothermobacter</taxon>
    </lineage>
</organism>
<sequence>MRGYEYGIRYYIGVPDLFSIINASLGFLSIIMILEGGMRVACQLMLLAVIFDSVDGWIARRIKRRDEGFGRNVDSLSDIISFGLAPALFIYSTTTFRYINIGVSLLIMTCGILRLSRFNVVANVKKDAFIGLPIPVMAVVVSSLYLSGIFNEHIILIISTIISFMMISSIEYPKINAKNGAIVVILLILTILTGPKLKIFATALLLLVMAYILIPFIIKGLKRDIR</sequence>
<dbReference type="Pfam" id="PF01066">
    <property type="entry name" value="CDP-OH_P_transf"/>
    <property type="match status" value="1"/>
</dbReference>
<keyword evidence="6 11" id="KW-1133">Transmembrane helix</keyword>
<evidence type="ECO:0000256" key="6">
    <source>
        <dbReference type="ARBA" id="ARBA00022989"/>
    </source>
</evidence>
<proteinExistence type="inferred from homology"/>
<dbReference type="EMBL" id="AP025698">
    <property type="protein sequence ID" value="BDH79017.1"/>
    <property type="molecule type" value="Genomic_DNA"/>
</dbReference>
<evidence type="ECO:0000256" key="7">
    <source>
        <dbReference type="ARBA" id="ARBA00023098"/>
    </source>
</evidence>
<dbReference type="NCBIfam" id="TIGR00473">
    <property type="entry name" value="pssA"/>
    <property type="match status" value="1"/>
</dbReference>
<keyword evidence="9" id="KW-0594">Phospholipid biosynthesis</keyword>
<dbReference type="RefSeq" id="WP_248564869.1">
    <property type="nucleotide sequence ID" value="NZ_AP025698.1"/>
</dbReference>
<feature type="transmembrane region" description="Helical" evidence="11">
    <location>
        <begin position="128"/>
        <end position="147"/>
    </location>
</feature>
<keyword evidence="10" id="KW-1208">Phospholipid metabolism</keyword>
<gene>
    <name evidence="12" type="ORF">MTTB_03960</name>
</gene>
<dbReference type="NCBIfam" id="NF038087">
    <property type="entry name" value="arch_ser_synth"/>
    <property type="match status" value="1"/>
</dbReference>
<dbReference type="InterPro" id="IPR004533">
    <property type="entry name" value="CDP-diaglyc--ser_O-PTrfase"/>
</dbReference>
<evidence type="ECO:0000256" key="10">
    <source>
        <dbReference type="ARBA" id="ARBA00023264"/>
    </source>
</evidence>
<evidence type="ECO:0000256" key="8">
    <source>
        <dbReference type="ARBA" id="ARBA00023136"/>
    </source>
</evidence>
<feature type="transmembrane region" description="Helical" evidence="11">
    <location>
        <begin position="98"/>
        <end position="116"/>
    </location>
</feature>
<evidence type="ECO:0000256" key="11">
    <source>
        <dbReference type="SAM" id="Phobius"/>
    </source>
</evidence>
<keyword evidence="4" id="KW-0808">Transferase</keyword>
<evidence type="ECO:0000256" key="4">
    <source>
        <dbReference type="ARBA" id="ARBA00022679"/>
    </source>
</evidence>
<evidence type="ECO:0000313" key="13">
    <source>
        <dbReference type="Proteomes" id="UP000831817"/>
    </source>
</evidence>
<dbReference type="Gene3D" id="1.20.120.1760">
    <property type="match status" value="1"/>
</dbReference>
<feature type="transmembrane region" description="Helical" evidence="11">
    <location>
        <begin position="12"/>
        <end position="34"/>
    </location>
</feature>
<evidence type="ECO:0000256" key="5">
    <source>
        <dbReference type="ARBA" id="ARBA00022692"/>
    </source>
</evidence>
<evidence type="ECO:0000256" key="3">
    <source>
        <dbReference type="ARBA" id="ARBA00022516"/>
    </source>
</evidence>
<comment type="subcellular location">
    <subcellularLocation>
        <location evidence="1">Membrane</location>
        <topology evidence="1">Multi-pass membrane protein</topology>
    </subcellularLocation>
</comment>
<reference evidence="12 13" key="1">
    <citation type="submission" date="2022-04" db="EMBL/GenBank/DDBJ databases">
        <title>Complete genome of Methanothermobacter tenebrarum strain RMAS.</title>
        <authorList>
            <person name="Nakamura K."/>
            <person name="Oshima K."/>
            <person name="Hattori M."/>
            <person name="Kamagata Y."/>
            <person name="Takamizawa K."/>
        </authorList>
    </citation>
    <scope>NUCLEOTIDE SEQUENCE [LARGE SCALE GENOMIC DNA]</scope>
    <source>
        <strain evidence="12 13">RMAS</strain>
    </source>
</reference>
<dbReference type="GeneID" id="71964908"/>
<evidence type="ECO:0000256" key="1">
    <source>
        <dbReference type="ARBA" id="ARBA00004141"/>
    </source>
</evidence>
<accession>A0ABM7YCJ4</accession>
<comment type="similarity">
    <text evidence="2">Belongs to the CDP-alcohol phosphatidyltransferase class-I family.</text>
</comment>
<protein>
    <submittedName>
        <fullName evidence="12">CDP-diacylglycerol--serine O-phosphatidyltransferase</fullName>
    </submittedName>
</protein>
<evidence type="ECO:0000256" key="9">
    <source>
        <dbReference type="ARBA" id="ARBA00023209"/>
    </source>
</evidence>
<evidence type="ECO:0000313" key="12">
    <source>
        <dbReference type="EMBL" id="BDH79017.1"/>
    </source>
</evidence>
<keyword evidence="8 11" id="KW-0472">Membrane</keyword>
<keyword evidence="13" id="KW-1185">Reference proteome</keyword>
<keyword evidence="5 11" id="KW-0812">Transmembrane</keyword>
<name>A0ABM7YCJ4_9EURY</name>
<keyword evidence="7" id="KW-0443">Lipid metabolism</keyword>
<keyword evidence="3" id="KW-0444">Lipid biosynthesis</keyword>
<feature type="transmembrane region" description="Helical" evidence="11">
    <location>
        <begin position="177"/>
        <end position="193"/>
    </location>
</feature>
<dbReference type="InterPro" id="IPR000462">
    <property type="entry name" value="CDP-OH_P_trans"/>
</dbReference>
<evidence type="ECO:0000256" key="2">
    <source>
        <dbReference type="ARBA" id="ARBA00010441"/>
    </source>
</evidence>